<evidence type="ECO:0000256" key="6">
    <source>
        <dbReference type="ARBA" id="ARBA00022989"/>
    </source>
</evidence>
<sequence length="250" mass="24756">MASSRTTREVGATGLYGSRIGDRVGRAALTELIGTAILVFVGTSTVVAGPATGNSLFDLVGVVLAFGLTLVALAAALGHVSGCHLNPAVTIGLAATRRFPWPAAGIYVVAQLAGGLAGAAATWAVYGSAGREEGLLGATTPQEGVSAGQAFLAEALVTFVLVLVVVSVATDDRAESAIAPVAVGFALAAAIFAVGGLTGGAVNPARALGPNLLAGQLTSLWVYLLAPVVGGVLAALVYDRLLSRGEPPEA</sequence>
<keyword evidence="7 9" id="KW-0472">Membrane</keyword>
<reference evidence="11" key="1">
    <citation type="submission" date="2016-10" db="EMBL/GenBank/DDBJ databases">
        <authorList>
            <person name="Varghese N."/>
            <person name="Submissions S."/>
        </authorList>
    </citation>
    <scope>NUCLEOTIDE SEQUENCE [LARGE SCALE GENOMIC DNA]</scope>
    <source>
        <strain evidence="11">DSM 43161</strain>
    </source>
</reference>
<dbReference type="RefSeq" id="WP_083427132.1">
    <property type="nucleotide sequence ID" value="NZ_FOWE01000003.1"/>
</dbReference>
<protein>
    <submittedName>
        <fullName evidence="10">Aquaporin Z</fullName>
    </submittedName>
</protein>
<evidence type="ECO:0000313" key="10">
    <source>
        <dbReference type="EMBL" id="SFO09559.1"/>
    </source>
</evidence>
<evidence type="ECO:0000256" key="1">
    <source>
        <dbReference type="ARBA" id="ARBA00004651"/>
    </source>
</evidence>
<accession>A0A1I5EDG3</accession>
<evidence type="ECO:0000256" key="5">
    <source>
        <dbReference type="ARBA" id="ARBA00022692"/>
    </source>
</evidence>
<dbReference type="PANTHER" id="PTHR19139">
    <property type="entry name" value="AQUAPORIN TRANSPORTER"/>
    <property type="match status" value="1"/>
</dbReference>
<dbReference type="PANTHER" id="PTHR19139:SF199">
    <property type="entry name" value="MIP17260P"/>
    <property type="match status" value="1"/>
</dbReference>
<evidence type="ECO:0000256" key="4">
    <source>
        <dbReference type="ARBA" id="ARBA00022475"/>
    </source>
</evidence>
<dbReference type="EMBL" id="FOWE01000003">
    <property type="protein sequence ID" value="SFO09559.1"/>
    <property type="molecule type" value="Genomic_DNA"/>
</dbReference>
<name>A0A1I5EDG3_9ACTN</name>
<comment type="similarity">
    <text evidence="2 8">Belongs to the MIP/aquaporin (TC 1.A.8) family.</text>
</comment>
<feature type="transmembrane region" description="Helical" evidence="9">
    <location>
        <begin position="178"/>
        <end position="200"/>
    </location>
</feature>
<keyword evidence="4" id="KW-1003">Cell membrane</keyword>
<dbReference type="PROSITE" id="PS00221">
    <property type="entry name" value="MIP"/>
    <property type="match status" value="1"/>
</dbReference>
<dbReference type="PRINTS" id="PR00783">
    <property type="entry name" value="MINTRINSICP"/>
</dbReference>
<dbReference type="InterPro" id="IPR023271">
    <property type="entry name" value="Aquaporin-like"/>
</dbReference>
<organism evidence="10 11">
    <name type="scientific">Geodermatophilus obscurus</name>
    <dbReference type="NCBI Taxonomy" id="1861"/>
    <lineage>
        <taxon>Bacteria</taxon>
        <taxon>Bacillati</taxon>
        <taxon>Actinomycetota</taxon>
        <taxon>Actinomycetes</taxon>
        <taxon>Geodermatophilales</taxon>
        <taxon>Geodermatophilaceae</taxon>
        <taxon>Geodermatophilus</taxon>
    </lineage>
</organism>
<evidence type="ECO:0000256" key="7">
    <source>
        <dbReference type="ARBA" id="ARBA00023136"/>
    </source>
</evidence>
<dbReference type="AlphaFoldDB" id="A0A1I5EDG3"/>
<evidence type="ECO:0000256" key="2">
    <source>
        <dbReference type="ARBA" id="ARBA00006175"/>
    </source>
</evidence>
<dbReference type="InterPro" id="IPR022357">
    <property type="entry name" value="MIP_CS"/>
</dbReference>
<evidence type="ECO:0000256" key="8">
    <source>
        <dbReference type="RuleBase" id="RU000477"/>
    </source>
</evidence>
<dbReference type="Pfam" id="PF00230">
    <property type="entry name" value="MIP"/>
    <property type="match status" value="1"/>
</dbReference>
<dbReference type="InterPro" id="IPR000425">
    <property type="entry name" value="MIP"/>
</dbReference>
<dbReference type="GO" id="GO:0015250">
    <property type="term" value="F:water channel activity"/>
    <property type="evidence" value="ECO:0007669"/>
    <property type="project" value="TreeGrafter"/>
</dbReference>
<dbReference type="Gene3D" id="1.20.1080.10">
    <property type="entry name" value="Glycerol uptake facilitator protein"/>
    <property type="match status" value="1"/>
</dbReference>
<dbReference type="SUPFAM" id="SSF81338">
    <property type="entry name" value="Aquaporin-like"/>
    <property type="match status" value="1"/>
</dbReference>
<evidence type="ECO:0000256" key="9">
    <source>
        <dbReference type="SAM" id="Phobius"/>
    </source>
</evidence>
<proteinExistence type="inferred from homology"/>
<dbReference type="Proteomes" id="UP000183642">
    <property type="component" value="Unassembled WGS sequence"/>
</dbReference>
<keyword evidence="6 9" id="KW-1133">Transmembrane helix</keyword>
<evidence type="ECO:0000313" key="11">
    <source>
        <dbReference type="Proteomes" id="UP000183642"/>
    </source>
</evidence>
<comment type="subcellular location">
    <subcellularLocation>
        <location evidence="1">Cell membrane</location>
        <topology evidence="1">Multi-pass membrane protein</topology>
    </subcellularLocation>
</comment>
<feature type="transmembrane region" description="Helical" evidence="9">
    <location>
        <begin position="146"/>
        <end position="166"/>
    </location>
</feature>
<dbReference type="InterPro" id="IPR034294">
    <property type="entry name" value="Aquaporin_transptr"/>
</dbReference>
<feature type="transmembrane region" description="Helical" evidence="9">
    <location>
        <begin position="28"/>
        <end position="47"/>
    </location>
</feature>
<dbReference type="OrthoDB" id="9807293at2"/>
<feature type="transmembrane region" description="Helical" evidence="9">
    <location>
        <begin position="220"/>
        <end position="238"/>
    </location>
</feature>
<keyword evidence="11" id="KW-1185">Reference proteome</keyword>
<keyword evidence="3 8" id="KW-0813">Transport</keyword>
<dbReference type="GO" id="GO:0005886">
    <property type="term" value="C:plasma membrane"/>
    <property type="evidence" value="ECO:0007669"/>
    <property type="project" value="UniProtKB-SubCell"/>
</dbReference>
<feature type="transmembrane region" description="Helical" evidence="9">
    <location>
        <begin position="101"/>
        <end position="126"/>
    </location>
</feature>
<feature type="transmembrane region" description="Helical" evidence="9">
    <location>
        <begin position="59"/>
        <end position="80"/>
    </location>
</feature>
<gene>
    <name evidence="10" type="ORF">SAMN05660359_01355</name>
</gene>
<keyword evidence="5 8" id="KW-0812">Transmembrane</keyword>
<evidence type="ECO:0000256" key="3">
    <source>
        <dbReference type="ARBA" id="ARBA00022448"/>
    </source>
</evidence>